<evidence type="ECO:0000256" key="13">
    <source>
        <dbReference type="ARBA" id="ARBA00022840"/>
    </source>
</evidence>
<feature type="domain" description="Protein kinase" evidence="20">
    <location>
        <begin position="479"/>
        <end position="738"/>
    </location>
</feature>
<evidence type="ECO:0000256" key="10">
    <source>
        <dbReference type="ARBA" id="ARBA00022777"/>
    </source>
</evidence>
<keyword evidence="10 22" id="KW-0418">Kinase</keyword>
<dbReference type="PROSITE" id="PS00108">
    <property type="entry name" value="PROTEIN_KINASE_ST"/>
    <property type="match status" value="1"/>
</dbReference>
<dbReference type="GO" id="GO:0005524">
    <property type="term" value="F:ATP binding"/>
    <property type="evidence" value="ECO:0007669"/>
    <property type="project" value="UniProtKB-KW"/>
</dbReference>
<dbReference type="FunFam" id="1.20.1440.180:FF:000001">
    <property type="entry name" value="Serine/threonine-protein kinase/endoribonuclease IRE1"/>
    <property type="match status" value="1"/>
</dbReference>
<dbReference type="Pfam" id="PF00069">
    <property type="entry name" value="Pkinase"/>
    <property type="match status" value="1"/>
</dbReference>
<sequence>MFQPKRANQLFRIDKIRTDSIRFFISFVIVFSLISFNRHSLCLESPFDPHSSNPIAVRDSTLLVTSLDGTLYAVSQRTGLIKWSIDDRPILQMSPFANGSDESRQFLLLPDPKDGNLYMFSDFSSDKKQKILKKLPFTISDLATLSPCRSSDGMIYTSKKTDEWMILDIQNGNRVDIIDADSSSQCPTKAQVPDTLVPQNNLLYIFKSKYQISVFNADSREKIFNLTYIDYSPSLLSSISQNSYDLIHLTSSTNGRIVTIDKSQEHSTFLWSAQLSSPIVSMFKLTENTNFPIINRVPFFTIGGFFNSSNLLRSRLYSSVYIGELSQSKSLYALSTLVENQHIRKDSDYLIEGPDSFTSNVFDWIKLKGYYEYPKESTIKFNSIPSTQLLPSTQISEDAKIIYSKPNQAFFLEDDSILSNSIQKYADWLYKLVVLLILLIVIIVVVPLVTIVYLQKNKESSKIFKNLTDKSIKIGKITFNPNEMLGRGCAGTCVYKGLFEDKQSVAVKRIVSDCFKLANREIELLRKLQHPNLIRYFATETDGQFSYIAIELAEMTLSDYVEKQNKLVYLNKIEILYQACQGLAHLHSLNIVHRDIKPHNILISLPMKPDNTRKVMISDFGVSKVLSSDSLTTDISAGTEGWIAPEVLKSKLQETNEKASKPNDIFSLGCLIYYTHTDGDHPFGNLVNRQSNILNRIIDINRIENEENICLRSLVEPMLSEIVEDRPPIEAIIKHPHFWNAKQSLHFLQDVSDRFECESVDSEIARNLENGSLDVCRGDWRKCISIELQDDLRKFRTYKGNSVRDLLRAIRNKRHHYQELDPKLQKALGSIPNDFVRYFTDRFPRLIIHSYIAMQSCSDEDLFQNYYFQGDKENKAYEFRKLQRSSTQWFDRARRIRNETKNSIETSPTVLNFRGTAAALAKKMDAIVEEQSRPNRNVVADESIADSMFYNDVFKT</sequence>
<dbReference type="GO" id="GO:0080090">
    <property type="term" value="P:regulation of primary metabolic process"/>
    <property type="evidence" value="ECO:0007669"/>
    <property type="project" value="UniProtKB-ARBA"/>
</dbReference>
<dbReference type="GO" id="GO:0051082">
    <property type="term" value="F:unfolded protein binding"/>
    <property type="evidence" value="ECO:0007669"/>
    <property type="project" value="TreeGrafter"/>
</dbReference>
<evidence type="ECO:0000256" key="5">
    <source>
        <dbReference type="ARBA" id="ARBA00022553"/>
    </source>
</evidence>
<keyword evidence="13" id="KW-0067">ATP-binding</keyword>
<feature type="transmembrane region" description="Helical" evidence="19">
    <location>
        <begin position="428"/>
        <end position="454"/>
    </location>
</feature>
<evidence type="ECO:0000256" key="19">
    <source>
        <dbReference type="SAM" id="Phobius"/>
    </source>
</evidence>
<dbReference type="GO" id="GO:0004674">
    <property type="term" value="F:protein serine/threonine kinase activity"/>
    <property type="evidence" value="ECO:0007669"/>
    <property type="project" value="UniProtKB-KW"/>
</dbReference>
<dbReference type="PANTHER" id="PTHR13954">
    <property type="entry name" value="IRE1-RELATED"/>
    <property type="match status" value="1"/>
</dbReference>
<keyword evidence="14 19" id="KW-1133">Transmembrane helix</keyword>
<dbReference type="EC" id="2.7.11.1" evidence="3"/>
<dbReference type="GO" id="GO:0036498">
    <property type="term" value="P:IRE1-mediated unfolded protein response"/>
    <property type="evidence" value="ECO:0007669"/>
    <property type="project" value="TreeGrafter"/>
</dbReference>
<dbReference type="OrthoDB" id="63989at2759"/>
<keyword evidence="24" id="KW-1185">Reference proteome</keyword>
<evidence type="ECO:0000256" key="14">
    <source>
        <dbReference type="ARBA" id="ARBA00022989"/>
    </source>
</evidence>
<reference evidence="24" key="1">
    <citation type="journal article" date="2020" name="PLoS Negl. Trop. Dis.">
        <title>High-quality nuclear genome for Sarcoptes scabiei-A critical resource for a neglected parasite.</title>
        <authorList>
            <person name="Korhonen P.K."/>
            <person name="Gasser R.B."/>
            <person name="Ma G."/>
            <person name="Wang T."/>
            <person name="Stroehlein A.J."/>
            <person name="Young N.D."/>
            <person name="Ang C.S."/>
            <person name="Fernando D.D."/>
            <person name="Lu H.C."/>
            <person name="Taylor S."/>
            <person name="Reynolds S.L."/>
            <person name="Mofiz E."/>
            <person name="Najaraj S.H."/>
            <person name="Gowda H."/>
            <person name="Madugundu A."/>
            <person name="Renuse S."/>
            <person name="Holt D."/>
            <person name="Pandey A."/>
            <person name="Papenfuss A.T."/>
            <person name="Fischer K."/>
        </authorList>
    </citation>
    <scope>NUCLEOTIDE SEQUENCE [LARGE SCALE GENOMIC DNA]</scope>
</reference>
<dbReference type="Gene3D" id="1.20.1440.180">
    <property type="entry name" value="KEN domain"/>
    <property type="match status" value="1"/>
</dbReference>
<keyword evidence="16" id="KW-0511">Multifunctional enzyme</keyword>
<dbReference type="Gene3D" id="1.10.510.10">
    <property type="entry name" value="Transferase(Phosphotransferase) domain 1"/>
    <property type="match status" value="1"/>
</dbReference>
<evidence type="ECO:0000256" key="16">
    <source>
        <dbReference type="ARBA" id="ARBA00023268"/>
    </source>
</evidence>
<dbReference type="InterPro" id="IPR015943">
    <property type="entry name" value="WD40/YVTN_repeat-like_dom_sf"/>
</dbReference>
<evidence type="ECO:0000313" key="24">
    <source>
        <dbReference type="Proteomes" id="UP000070412"/>
    </source>
</evidence>
<evidence type="ECO:0000256" key="3">
    <source>
        <dbReference type="ARBA" id="ARBA00012513"/>
    </source>
</evidence>
<dbReference type="Gene3D" id="3.30.200.20">
    <property type="entry name" value="Phosphorylase Kinase, domain 1"/>
    <property type="match status" value="1"/>
</dbReference>
<dbReference type="OMA" id="TCPLEMQ"/>
<dbReference type="InterPro" id="IPR038357">
    <property type="entry name" value="KEN_sf"/>
</dbReference>
<feature type="transmembrane region" description="Helical" evidence="19">
    <location>
        <begin position="21"/>
        <end position="37"/>
    </location>
</feature>
<keyword evidence="15 19" id="KW-0472">Membrane</keyword>
<dbReference type="InterPro" id="IPR000719">
    <property type="entry name" value="Prot_kinase_dom"/>
</dbReference>
<dbReference type="GO" id="GO:0006397">
    <property type="term" value="P:mRNA processing"/>
    <property type="evidence" value="ECO:0007669"/>
    <property type="project" value="InterPro"/>
</dbReference>
<evidence type="ECO:0000256" key="18">
    <source>
        <dbReference type="ARBA" id="ARBA00048679"/>
    </source>
</evidence>
<reference evidence="22" key="2">
    <citation type="submission" date="2020-01" db="EMBL/GenBank/DDBJ databases">
        <authorList>
            <person name="Korhonen P.K.K."/>
            <person name="Guangxu M.G."/>
            <person name="Wang T.W."/>
            <person name="Stroehlein A.J.S."/>
            <person name="Young N.D."/>
            <person name="Ang C.-S.A."/>
            <person name="Fernando D.W.F."/>
            <person name="Lu H.L."/>
            <person name="Taylor S.T."/>
            <person name="Ehtesham M.E.M."/>
            <person name="Najaraj S.H.N."/>
            <person name="Harsha G.H.G."/>
            <person name="Madugundu A.M."/>
            <person name="Renuse S.R."/>
            <person name="Holt D.H."/>
            <person name="Pandey A.P."/>
            <person name="Papenfuss A.P."/>
            <person name="Gasser R.B.G."/>
            <person name="Fischer K.F."/>
        </authorList>
    </citation>
    <scope>NUCLEOTIDE SEQUENCE</scope>
    <source>
        <strain evidence="22">SSS_KF_BRIS2020</strain>
    </source>
</reference>
<evidence type="ECO:0000256" key="1">
    <source>
        <dbReference type="ARBA" id="ARBA00001946"/>
    </source>
</evidence>
<feature type="domain" description="KEN" evidence="21">
    <location>
        <begin position="741"/>
        <end position="869"/>
    </location>
</feature>
<keyword evidence="12" id="KW-0256">Endoplasmic reticulum</keyword>
<keyword evidence="11" id="KW-0378">Hydrolase</keyword>
<evidence type="ECO:0000256" key="7">
    <source>
        <dbReference type="ARBA" id="ARBA00022692"/>
    </source>
</evidence>
<evidence type="ECO:0000256" key="4">
    <source>
        <dbReference type="ARBA" id="ARBA00022527"/>
    </source>
</evidence>
<gene>
    <name evidence="22" type="ORF">SSS_8894</name>
</gene>
<evidence type="ECO:0000256" key="2">
    <source>
        <dbReference type="ARBA" id="ARBA00004115"/>
    </source>
</evidence>
<evidence type="ECO:0000256" key="8">
    <source>
        <dbReference type="ARBA" id="ARBA00022729"/>
    </source>
</evidence>
<dbReference type="InterPro" id="IPR010513">
    <property type="entry name" value="KEN_dom"/>
</dbReference>
<organism evidence="22">
    <name type="scientific">Sarcoptes scabiei</name>
    <name type="common">Itch mite</name>
    <name type="synonym">Acarus scabiei</name>
    <dbReference type="NCBI Taxonomy" id="52283"/>
    <lineage>
        <taxon>Eukaryota</taxon>
        <taxon>Metazoa</taxon>
        <taxon>Ecdysozoa</taxon>
        <taxon>Arthropoda</taxon>
        <taxon>Chelicerata</taxon>
        <taxon>Arachnida</taxon>
        <taxon>Acari</taxon>
        <taxon>Acariformes</taxon>
        <taxon>Sarcoptiformes</taxon>
        <taxon>Astigmata</taxon>
        <taxon>Psoroptidia</taxon>
        <taxon>Sarcoptoidea</taxon>
        <taxon>Sarcoptidae</taxon>
        <taxon>Sarcoptinae</taxon>
        <taxon>Sarcoptes</taxon>
    </lineage>
</organism>
<dbReference type="GO" id="GO:0004521">
    <property type="term" value="F:RNA endonuclease activity"/>
    <property type="evidence" value="ECO:0007669"/>
    <property type="project" value="InterPro"/>
</dbReference>
<dbReference type="EMBL" id="WVUK01000056">
    <property type="protein sequence ID" value="KAF7492185.1"/>
    <property type="molecule type" value="Genomic_DNA"/>
</dbReference>
<dbReference type="SUPFAM" id="SSF50998">
    <property type="entry name" value="Quinoprotein alcohol dehydrogenase-like"/>
    <property type="match status" value="1"/>
</dbReference>
<evidence type="ECO:0000259" key="20">
    <source>
        <dbReference type="PROSITE" id="PS50011"/>
    </source>
</evidence>
<dbReference type="InterPro" id="IPR018391">
    <property type="entry name" value="PQQ_b-propeller_rpt"/>
</dbReference>
<dbReference type="GO" id="GO:0010468">
    <property type="term" value="P:regulation of gene expression"/>
    <property type="evidence" value="ECO:0007669"/>
    <property type="project" value="UniProtKB-ARBA"/>
</dbReference>
<keyword evidence="7 19" id="KW-0812">Transmembrane</keyword>
<dbReference type="EnsemblMetazoa" id="SSS_8894s_mrna">
    <property type="protein sequence ID" value="KAF7492185.1"/>
    <property type="gene ID" value="SSS_8894"/>
</dbReference>
<accession>A0A834R9A3</accession>
<dbReference type="Proteomes" id="UP000070412">
    <property type="component" value="Unassembled WGS sequence"/>
</dbReference>
<dbReference type="InterPro" id="IPR011009">
    <property type="entry name" value="Kinase-like_dom_sf"/>
</dbReference>
<comment type="catalytic activity">
    <reaction evidence="17">
        <text>L-threonyl-[protein] + ATP = O-phospho-L-threonyl-[protein] + ADP + H(+)</text>
        <dbReference type="Rhea" id="RHEA:46608"/>
        <dbReference type="Rhea" id="RHEA-COMP:11060"/>
        <dbReference type="Rhea" id="RHEA-COMP:11605"/>
        <dbReference type="ChEBI" id="CHEBI:15378"/>
        <dbReference type="ChEBI" id="CHEBI:30013"/>
        <dbReference type="ChEBI" id="CHEBI:30616"/>
        <dbReference type="ChEBI" id="CHEBI:61977"/>
        <dbReference type="ChEBI" id="CHEBI:456216"/>
        <dbReference type="EC" id="2.7.11.1"/>
    </reaction>
</comment>
<keyword evidence="4" id="KW-0723">Serine/threonine-protein kinase</keyword>
<dbReference type="InterPro" id="IPR011047">
    <property type="entry name" value="Quinoprotein_ADH-like_sf"/>
</dbReference>
<comment type="catalytic activity">
    <reaction evidence="18">
        <text>L-seryl-[protein] + ATP = O-phospho-L-seryl-[protein] + ADP + H(+)</text>
        <dbReference type="Rhea" id="RHEA:17989"/>
        <dbReference type="Rhea" id="RHEA-COMP:9863"/>
        <dbReference type="Rhea" id="RHEA-COMP:11604"/>
        <dbReference type="ChEBI" id="CHEBI:15378"/>
        <dbReference type="ChEBI" id="CHEBI:29999"/>
        <dbReference type="ChEBI" id="CHEBI:30616"/>
        <dbReference type="ChEBI" id="CHEBI:83421"/>
        <dbReference type="ChEBI" id="CHEBI:456216"/>
        <dbReference type="EC" id="2.7.11.1"/>
    </reaction>
</comment>
<evidence type="ECO:0000256" key="6">
    <source>
        <dbReference type="ARBA" id="ARBA00022679"/>
    </source>
</evidence>
<protein>
    <recommendedName>
        <fullName evidence="3">non-specific serine/threonine protein kinase</fullName>
        <ecNumber evidence="3">2.7.11.1</ecNumber>
    </recommendedName>
</protein>
<comment type="subcellular location">
    <subcellularLocation>
        <location evidence="2">Endoplasmic reticulum membrane</location>
        <topology evidence="2">Single-pass type I membrane protein</topology>
    </subcellularLocation>
</comment>
<dbReference type="InterPro" id="IPR045133">
    <property type="entry name" value="IRE1/2-like"/>
</dbReference>
<reference evidence="23" key="3">
    <citation type="submission" date="2022-06" db="UniProtKB">
        <authorList>
            <consortium name="EnsemblMetazoa"/>
        </authorList>
    </citation>
    <scope>IDENTIFICATION</scope>
</reference>
<evidence type="ECO:0000256" key="17">
    <source>
        <dbReference type="ARBA" id="ARBA00047899"/>
    </source>
</evidence>
<evidence type="ECO:0000313" key="23">
    <source>
        <dbReference type="EnsemblMetazoa" id="KAF7492185.1"/>
    </source>
</evidence>
<dbReference type="FunFam" id="3.30.200.20:FF:000077">
    <property type="entry name" value="Putative Serine/threonine-protein kinase/endoribonuclease IRE1"/>
    <property type="match status" value="1"/>
</dbReference>
<dbReference type="Pfam" id="PF06479">
    <property type="entry name" value="Ribonuc_2-5A"/>
    <property type="match status" value="1"/>
</dbReference>
<keyword evidence="5" id="KW-0597">Phosphoprotein</keyword>
<keyword evidence="9" id="KW-0547">Nucleotide-binding</keyword>
<dbReference type="GO" id="GO:0016787">
    <property type="term" value="F:hydrolase activity"/>
    <property type="evidence" value="ECO:0007669"/>
    <property type="project" value="UniProtKB-KW"/>
</dbReference>
<dbReference type="PROSITE" id="PS50011">
    <property type="entry name" value="PROTEIN_KINASE_DOM"/>
    <property type="match status" value="1"/>
</dbReference>
<dbReference type="GO" id="GO:1990604">
    <property type="term" value="C:IRE1-TRAF2-ASK1 complex"/>
    <property type="evidence" value="ECO:0007669"/>
    <property type="project" value="TreeGrafter"/>
</dbReference>
<dbReference type="InterPro" id="IPR008271">
    <property type="entry name" value="Ser/Thr_kinase_AS"/>
</dbReference>
<evidence type="ECO:0000256" key="12">
    <source>
        <dbReference type="ARBA" id="ARBA00022824"/>
    </source>
</evidence>
<name>A0A834R9A3_SARSC</name>
<dbReference type="Gene3D" id="2.130.10.10">
    <property type="entry name" value="YVTN repeat-like/Quinoprotein amine dehydrogenase"/>
    <property type="match status" value="1"/>
</dbReference>
<dbReference type="GO" id="GO:0070059">
    <property type="term" value="P:intrinsic apoptotic signaling pathway in response to endoplasmic reticulum stress"/>
    <property type="evidence" value="ECO:0007669"/>
    <property type="project" value="TreeGrafter"/>
</dbReference>
<evidence type="ECO:0000256" key="15">
    <source>
        <dbReference type="ARBA" id="ARBA00023136"/>
    </source>
</evidence>
<evidence type="ECO:0000259" key="21">
    <source>
        <dbReference type="PROSITE" id="PS51392"/>
    </source>
</evidence>
<evidence type="ECO:0000256" key="9">
    <source>
        <dbReference type="ARBA" id="ARBA00022741"/>
    </source>
</evidence>
<dbReference type="SMART" id="SM00580">
    <property type="entry name" value="PUG"/>
    <property type="match status" value="1"/>
</dbReference>
<comment type="cofactor">
    <cofactor evidence="1">
        <name>Mg(2+)</name>
        <dbReference type="ChEBI" id="CHEBI:18420"/>
    </cofactor>
</comment>
<dbReference type="CDD" id="cd10422">
    <property type="entry name" value="RNase_Ire1"/>
    <property type="match status" value="1"/>
</dbReference>
<evidence type="ECO:0000256" key="11">
    <source>
        <dbReference type="ARBA" id="ARBA00022801"/>
    </source>
</evidence>
<dbReference type="AlphaFoldDB" id="A0A834R9A3"/>
<proteinExistence type="predicted"/>
<keyword evidence="8" id="KW-0732">Signal</keyword>
<dbReference type="PANTHER" id="PTHR13954:SF6">
    <property type="entry name" value="NON-SPECIFIC SERINE_THREONINE PROTEIN KINASE"/>
    <property type="match status" value="1"/>
</dbReference>
<dbReference type="SUPFAM" id="SSF56112">
    <property type="entry name" value="Protein kinase-like (PK-like)"/>
    <property type="match status" value="1"/>
</dbReference>
<dbReference type="PROSITE" id="PS51392">
    <property type="entry name" value="KEN"/>
    <property type="match status" value="1"/>
</dbReference>
<evidence type="ECO:0000313" key="22">
    <source>
        <dbReference type="EMBL" id="KAF7492185.1"/>
    </source>
</evidence>
<dbReference type="SMART" id="SM00220">
    <property type="entry name" value="S_TKc"/>
    <property type="match status" value="1"/>
</dbReference>
<dbReference type="SMART" id="SM00564">
    <property type="entry name" value="PQQ"/>
    <property type="match status" value="3"/>
</dbReference>
<keyword evidence="6" id="KW-0808">Transferase</keyword>